<keyword evidence="3" id="KW-1185">Reference proteome</keyword>
<proteinExistence type="predicted"/>
<evidence type="ECO:0000259" key="1">
    <source>
        <dbReference type="Pfam" id="PF06114"/>
    </source>
</evidence>
<gene>
    <name evidence="2" type="ORF">PBV87_09060</name>
</gene>
<comment type="caution">
    <text evidence="2">The sequence shown here is derived from an EMBL/GenBank/DDBJ whole genome shotgun (WGS) entry which is preliminary data.</text>
</comment>
<evidence type="ECO:0000313" key="2">
    <source>
        <dbReference type="EMBL" id="MDA3731623.1"/>
    </source>
</evidence>
<dbReference type="SUPFAM" id="SSF55486">
    <property type="entry name" value="Metalloproteases ('zincins'), catalytic domain"/>
    <property type="match status" value="1"/>
</dbReference>
<reference evidence="2" key="1">
    <citation type="journal article" date="2023" name="Int. J. Syst. Evol. Microbiol.">
        <title>&lt;i&gt;Holtiella tumoricola&lt;/i&gt; gen. nov. sp. nov., isolated from a human clinical sample.</title>
        <authorList>
            <person name="Allen-Vercoe E."/>
            <person name="Daigneault M.C."/>
            <person name="Vancuren S.J."/>
            <person name="Cochrane K."/>
            <person name="O'Neal L.L."/>
            <person name="Sankaranarayanan K."/>
            <person name="Lawson P.A."/>
        </authorList>
    </citation>
    <scope>NUCLEOTIDE SEQUENCE</scope>
    <source>
        <strain evidence="2">CC70A</strain>
    </source>
</reference>
<dbReference type="EMBL" id="JAQIFT010000040">
    <property type="protein sequence ID" value="MDA3731623.1"/>
    <property type="molecule type" value="Genomic_DNA"/>
</dbReference>
<organism evidence="2 3">
    <name type="scientific">Holtiella tumoricola</name>
    <dbReference type="NCBI Taxonomy" id="3018743"/>
    <lineage>
        <taxon>Bacteria</taxon>
        <taxon>Bacillati</taxon>
        <taxon>Bacillota</taxon>
        <taxon>Clostridia</taxon>
        <taxon>Lachnospirales</taxon>
        <taxon>Cellulosilyticaceae</taxon>
        <taxon>Holtiella</taxon>
    </lineage>
</organism>
<dbReference type="AlphaFoldDB" id="A0AA42DN00"/>
<name>A0AA42DN00_9FIRM</name>
<accession>A0AA42DN00</accession>
<dbReference type="Gene3D" id="1.10.10.2910">
    <property type="match status" value="1"/>
</dbReference>
<dbReference type="Proteomes" id="UP001169242">
    <property type="component" value="Unassembled WGS sequence"/>
</dbReference>
<evidence type="ECO:0000313" key="3">
    <source>
        <dbReference type="Proteomes" id="UP001169242"/>
    </source>
</evidence>
<dbReference type="Pfam" id="PF06114">
    <property type="entry name" value="Peptidase_M78"/>
    <property type="match status" value="1"/>
</dbReference>
<sequence>MKYIRELVRELVHKHGTSNPMDLAKFENIHVEFDFYEETKGYFIKIDEIKYIVINQLLNEFLMLFVIAHELGHALMHSNNTYIMKYEKGIYHTDSHETFITNNIYEREANYFAVLLLRSYFQAYENSLPSELLEILNAYSNIKEGFDL</sequence>
<dbReference type="InterPro" id="IPR010359">
    <property type="entry name" value="IrrE_HExxH"/>
</dbReference>
<feature type="domain" description="IrrE N-terminal-like" evidence="1">
    <location>
        <begin position="30"/>
        <end position="132"/>
    </location>
</feature>
<dbReference type="RefSeq" id="WP_271011985.1">
    <property type="nucleotide sequence ID" value="NZ_JAQIFT010000040.1"/>
</dbReference>
<protein>
    <submittedName>
        <fullName evidence="2">ImmA/IrrE family metallo-endopeptidase</fullName>
    </submittedName>
</protein>